<sequence length="240" mass="26255">MGRSFDGEWQTLDGASLDEALRFIGTAEASLEPARQQIVNALFKSRVCTARTGEHVSAKEIREAVSGIEKALTRLGEGMRTLARARQTTDAAVAPRRAEALEAAHCLIIEEICNALPYSFGIEPKQVAASVPKYSRMGFTDEWGGFRLAGKSVSQKLANLDMNAFALPTRMPSIERDDLIRDLGAIYSQVTGKEPTAWRPEGNSQADAKSEFHQFLVKIWHVADMDPVPSPAVINAALKQ</sequence>
<name>A0ABP9KG93_9SPHN</name>
<gene>
    <name evidence="1" type="ORF">GCM10023208_24540</name>
</gene>
<dbReference type="Proteomes" id="UP001500518">
    <property type="component" value="Unassembled WGS sequence"/>
</dbReference>
<reference evidence="2" key="1">
    <citation type="journal article" date="2019" name="Int. J. Syst. Evol. Microbiol.">
        <title>The Global Catalogue of Microorganisms (GCM) 10K type strain sequencing project: providing services to taxonomists for standard genome sequencing and annotation.</title>
        <authorList>
            <consortium name="The Broad Institute Genomics Platform"/>
            <consortium name="The Broad Institute Genome Sequencing Center for Infectious Disease"/>
            <person name="Wu L."/>
            <person name="Ma J."/>
        </authorList>
    </citation>
    <scope>NUCLEOTIDE SEQUENCE [LARGE SCALE GENOMIC DNA]</scope>
    <source>
        <strain evidence="2">JCM 18014</strain>
    </source>
</reference>
<evidence type="ECO:0000313" key="2">
    <source>
        <dbReference type="Proteomes" id="UP001500518"/>
    </source>
</evidence>
<keyword evidence="2" id="KW-1185">Reference proteome</keyword>
<accession>A0ABP9KG93</accession>
<protein>
    <submittedName>
        <fullName evidence="1">Uncharacterized protein</fullName>
    </submittedName>
</protein>
<organism evidence="1 2">
    <name type="scientific">Erythrobacter westpacificensis</name>
    <dbReference type="NCBI Taxonomy" id="1055231"/>
    <lineage>
        <taxon>Bacteria</taxon>
        <taxon>Pseudomonadati</taxon>
        <taxon>Pseudomonadota</taxon>
        <taxon>Alphaproteobacteria</taxon>
        <taxon>Sphingomonadales</taxon>
        <taxon>Erythrobacteraceae</taxon>
        <taxon>Erythrobacter/Porphyrobacter group</taxon>
        <taxon>Erythrobacter</taxon>
    </lineage>
</organism>
<comment type="caution">
    <text evidence="1">The sequence shown here is derived from an EMBL/GenBank/DDBJ whole genome shotgun (WGS) entry which is preliminary data.</text>
</comment>
<evidence type="ECO:0000313" key="1">
    <source>
        <dbReference type="EMBL" id="GAA5058245.1"/>
    </source>
</evidence>
<dbReference type="EMBL" id="BAABHV010000017">
    <property type="protein sequence ID" value="GAA5058245.1"/>
    <property type="molecule type" value="Genomic_DNA"/>
</dbReference>
<proteinExistence type="predicted"/>